<dbReference type="Proteomes" id="UP001199424">
    <property type="component" value="Unassembled WGS sequence"/>
</dbReference>
<dbReference type="RefSeq" id="WP_308448643.1">
    <property type="nucleotide sequence ID" value="NZ_JAJEQC010000002.1"/>
</dbReference>
<evidence type="ECO:0000313" key="3">
    <source>
        <dbReference type="Proteomes" id="UP001199424"/>
    </source>
</evidence>
<dbReference type="AlphaFoldDB" id="A0AAE3AKV6"/>
<organism evidence="2 3">
    <name type="scientific">Hominenteromicrobium mulieris</name>
    <dbReference type="NCBI Taxonomy" id="2885357"/>
    <lineage>
        <taxon>Bacteria</taxon>
        <taxon>Bacillati</taxon>
        <taxon>Bacillota</taxon>
        <taxon>Clostridia</taxon>
        <taxon>Eubacteriales</taxon>
        <taxon>Oscillospiraceae</taxon>
        <taxon>Hominenteromicrobium</taxon>
    </lineage>
</organism>
<name>A0AAE3AKV6_9FIRM</name>
<protein>
    <recommendedName>
        <fullName evidence="4">Lipoprotein</fullName>
    </recommendedName>
</protein>
<reference evidence="2" key="1">
    <citation type="submission" date="2021-10" db="EMBL/GenBank/DDBJ databases">
        <title>Anaerobic single-cell dispensing facilitates the cultivation of human gut bacteria.</title>
        <authorList>
            <person name="Afrizal A."/>
        </authorList>
    </citation>
    <scope>NUCLEOTIDE SEQUENCE</scope>
    <source>
        <strain evidence="2">CLA-AA-H250</strain>
    </source>
</reference>
<gene>
    <name evidence="2" type="ORF">LKD31_03475</name>
</gene>
<comment type="caution">
    <text evidence="2">The sequence shown here is derived from an EMBL/GenBank/DDBJ whole genome shotgun (WGS) entry which is preliminary data.</text>
</comment>
<dbReference type="EMBL" id="JAJEQC010000002">
    <property type="protein sequence ID" value="MCC2136074.1"/>
    <property type="molecule type" value="Genomic_DNA"/>
</dbReference>
<evidence type="ECO:0000256" key="1">
    <source>
        <dbReference type="SAM" id="SignalP"/>
    </source>
</evidence>
<dbReference type="PROSITE" id="PS51257">
    <property type="entry name" value="PROKAR_LIPOPROTEIN"/>
    <property type="match status" value="1"/>
</dbReference>
<feature type="signal peptide" evidence="1">
    <location>
        <begin position="1"/>
        <end position="21"/>
    </location>
</feature>
<keyword evidence="3" id="KW-1185">Reference proteome</keyword>
<evidence type="ECO:0008006" key="4">
    <source>
        <dbReference type="Google" id="ProtNLM"/>
    </source>
</evidence>
<evidence type="ECO:0000313" key="2">
    <source>
        <dbReference type="EMBL" id="MCC2136074.1"/>
    </source>
</evidence>
<feature type="chain" id="PRO_5042039228" description="Lipoprotein" evidence="1">
    <location>
        <begin position="22"/>
        <end position="192"/>
    </location>
</feature>
<keyword evidence="1" id="KW-0732">Signal</keyword>
<sequence>MKKLALVLSLVLMLTFVGCSSKTTVKETDAFRFDSKTGYAYSTAPFGIDTTELESAIGSKLTMVSESPATAPFAYTNYLSEDIVQSAGCSGKFDAQFDENDKLFSVTFHEQLARGTAEEHFEAASKRFTETFGAPAVQDDNGTGTQYLEWQDKSSGTALGLTYSDLGTTDPTLMISVFEKSRYVEAGTGEWK</sequence>
<proteinExistence type="predicted"/>
<accession>A0AAE3AKV6</accession>